<comment type="caution">
    <text evidence="2">The sequence shown here is derived from an EMBL/GenBank/DDBJ whole genome shotgun (WGS) entry which is preliminary data.</text>
</comment>
<dbReference type="Proteomes" id="UP001589818">
    <property type="component" value="Unassembled WGS sequence"/>
</dbReference>
<proteinExistence type="predicted"/>
<name>A0ABV6J4R2_9BACL</name>
<organism evidence="2 3">
    <name type="scientific">Paenibacillus mendelii</name>
    <dbReference type="NCBI Taxonomy" id="206163"/>
    <lineage>
        <taxon>Bacteria</taxon>
        <taxon>Bacillati</taxon>
        <taxon>Bacillota</taxon>
        <taxon>Bacilli</taxon>
        <taxon>Bacillales</taxon>
        <taxon>Paenibacillaceae</taxon>
        <taxon>Paenibacillus</taxon>
    </lineage>
</organism>
<dbReference type="Gene3D" id="3.40.50.720">
    <property type="entry name" value="NAD(P)-binding Rossmann-like Domain"/>
    <property type="match status" value="1"/>
</dbReference>
<dbReference type="InterPro" id="IPR000683">
    <property type="entry name" value="Gfo/Idh/MocA-like_OxRdtase_N"/>
</dbReference>
<dbReference type="InterPro" id="IPR036291">
    <property type="entry name" value="NAD(P)-bd_dom_sf"/>
</dbReference>
<reference evidence="2 3" key="1">
    <citation type="submission" date="2024-09" db="EMBL/GenBank/DDBJ databases">
        <authorList>
            <person name="Sun Q."/>
            <person name="Mori K."/>
        </authorList>
    </citation>
    <scope>NUCLEOTIDE SEQUENCE [LARGE SCALE GENOMIC DNA]</scope>
    <source>
        <strain evidence="2 3">CCM 4839</strain>
    </source>
</reference>
<dbReference type="EMBL" id="JBHLVF010000001">
    <property type="protein sequence ID" value="MFC0389788.1"/>
    <property type="molecule type" value="Genomic_DNA"/>
</dbReference>
<dbReference type="SUPFAM" id="SSF51735">
    <property type="entry name" value="NAD(P)-binding Rossmann-fold domains"/>
    <property type="match status" value="1"/>
</dbReference>
<sequence length="301" mass="32850">MDSLKIGMIGLDTSHVTAFAKLINDVNDDHHVPGGRVTIAYPGGSPDFPLSINRVEGFTEELRVQYGVEIVATPEEVAERCDAILLESADGRVHLEQFARIASYGKPVFIDKPLALTAADAEEIGRLAVQHGIPVMSASSLRYTDIMNIEIEREDGGAIIGADVHGPMSVEPTQSYYFWYGIHMAEMLFAIMGHGCEEVCAVSSESHDLITGRWKDGRIGTLRGNRSGSYQFGALVHRTGGSTYVDASSPTKPAYAGLLEQVMLMFVTGRPSLQWEDTVAIIRFLEKAEESRAKGTAVRFN</sequence>
<dbReference type="RefSeq" id="WP_204822484.1">
    <property type="nucleotide sequence ID" value="NZ_JANHOF010000019.1"/>
</dbReference>
<protein>
    <submittedName>
        <fullName evidence="2">Gfo/Idh/MocA family protein</fullName>
    </submittedName>
</protein>
<dbReference type="Pfam" id="PF01408">
    <property type="entry name" value="GFO_IDH_MocA"/>
    <property type="match status" value="1"/>
</dbReference>
<evidence type="ECO:0000313" key="2">
    <source>
        <dbReference type="EMBL" id="MFC0389788.1"/>
    </source>
</evidence>
<evidence type="ECO:0000259" key="1">
    <source>
        <dbReference type="Pfam" id="PF01408"/>
    </source>
</evidence>
<keyword evidence="3" id="KW-1185">Reference proteome</keyword>
<feature type="domain" description="Gfo/Idh/MocA-like oxidoreductase N-terminal" evidence="1">
    <location>
        <begin position="60"/>
        <end position="136"/>
    </location>
</feature>
<evidence type="ECO:0000313" key="3">
    <source>
        <dbReference type="Proteomes" id="UP001589818"/>
    </source>
</evidence>
<gene>
    <name evidence="2" type="ORF">ACFFJ8_00210</name>
</gene>
<accession>A0ABV6J4R2</accession>
<dbReference type="Gene3D" id="3.30.360.10">
    <property type="entry name" value="Dihydrodipicolinate Reductase, domain 2"/>
    <property type="match status" value="1"/>
</dbReference>